<comment type="similarity">
    <text evidence="1">Belongs to the sigma-70 factor family. ECF subfamily.</text>
</comment>
<evidence type="ECO:0000313" key="6">
    <source>
        <dbReference type="EMBL" id="KOR89585.1"/>
    </source>
</evidence>
<dbReference type="Proteomes" id="UP000036932">
    <property type="component" value="Unassembled WGS sequence"/>
</dbReference>
<comment type="caution">
    <text evidence="6">The sequence shown here is derived from an EMBL/GenBank/DDBJ whole genome shotgun (WGS) entry which is preliminary data.</text>
</comment>
<accession>A0A0M1P5K6</accession>
<keyword evidence="7" id="KW-1185">Reference proteome</keyword>
<dbReference type="EMBL" id="LIUT01000001">
    <property type="protein sequence ID" value="KOR89585.1"/>
    <property type="molecule type" value="Genomic_DNA"/>
</dbReference>
<dbReference type="Gene3D" id="1.10.10.10">
    <property type="entry name" value="Winged helix-like DNA-binding domain superfamily/Winged helix DNA-binding domain"/>
    <property type="match status" value="1"/>
</dbReference>
<dbReference type="InterPro" id="IPR014284">
    <property type="entry name" value="RNA_pol_sigma-70_dom"/>
</dbReference>
<feature type="domain" description="HTH luxR-type" evidence="5">
    <location>
        <begin position="132"/>
        <end position="159"/>
    </location>
</feature>
<keyword evidence="2" id="KW-0805">Transcription regulation</keyword>
<dbReference type="OrthoDB" id="9782703at2"/>
<dbReference type="PATRIC" id="fig|1705565.3.peg.4164"/>
<dbReference type="InterPro" id="IPR036388">
    <property type="entry name" value="WH-like_DNA-bd_sf"/>
</dbReference>
<dbReference type="Pfam" id="PF08281">
    <property type="entry name" value="Sigma70_r4_2"/>
    <property type="match status" value="1"/>
</dbReference>
<dbReference type="PANTHER" id="PTHR43133">
    <property type="entry name" value="RNA POLYMERASE ECF-TYPE SIGMA FACTO"/>
    <property type="match status" value="1"/>
</dbReference>
<dbReference type="Pfam" id="PF04542">
    <property type="entry name" value="Sigma70_r2"/>
    <property type="match status" value="1"/>
</dbReference>
<keyword evidence="3" id="KW-0731">Sigma factor</keyword>
<dbReference type="InterPro" id="IPR007627">
    <property type="entry name" value="RNA_pol_sigma70_r2"/>
</dbReference>
<dbReference type="RefSeq" id="WP_054402623.1">
    <property type="nucleotide sequence ID" value="NZ_LIUT01000001.1"/>
</dbReference>
<dbReference type="NCBIfam" id="TIGR02937">
    <property type="entry name" value="sigma70-ECF"/>
    <property type="match status" value="1"/>
</dbReference>
<evidence type="ECO:0000259" key="5">
    <source>
        <dbReference type="PROSITE" id="PS00622"/>
    </source>
</evidence>
<dbReference type="GO" id="GO:0006352">
    <property type="term" value="P:DNA-templated transcription initiation"/>
    <property type="evidence" value="ECO:0007669"/>
    <property type="project" value="InterPro"/>
</dbReference>
<dbReference type="InterPro" id="IPR039425">
    <property type="entry name" value="RNA_pol_sigma-70-like"/>
</dbReference>
<dbReference type="CDD" id="cd06171">
    <property type="entry name" value="Sigma70_r4"/>
    <property type="match status" value="1"/>
</dbReference>
<evidence type="ECO:0000256" key="3">
    <source>
        <dbReference type="ARBA" id="ARBA00023082"/>
    </source>
</evidence>
<dbReference type="PANTHER" id="PTHR43133:SF51">
    <property type="entry name" value="RNA POLYMERASE SIGMA FACTOR"/>
    <property type="match status" value="1"/>
</dbReference>
<proteinExistence type="inferred from homology"/>
<gene>
    <name evidence="6" type="ORF">AM231_10840</name>
</gene>
<evidence type="ECO:0000256" key="4">
    <source>
        <dbReference type="ARBA" id="ARBA00023163"/>
    </source>
</evidence>
<dbReference type="AlphaFoldDB" id="A0A0M1P5K6"/>
<evidence type="ECO:0000256" key="2">
    <source>
        <dbReference type="ARBA" id="ARBA00023015"/>
    </source>
</evidence>
<dbReference type="InterPro" id="IPR013249">
    <property type="entry name" value="RNA_pol_sigma70_r4_t2"/>
</dbReference>
<protein>
    <submittedName>
        <fullName evidence="6">RNA polymerase</fullName>
    </submittedName>
</protein>
<dbReference type="SUPFAM" id="SSF88946">
    <property type="entry name" value="Sigma2 domain of RNA polymerase sigma factors"/>
    <property type="match status" value="1"/>
</dbReference>
<dbReference type="GO" id="GO:0003677">
    <property type="term" value="F:DNA binding"/>
    <property type="evidence" value="ECO:0007669"/>
    <property type="project" value="InterPro"/>
</dbReference>
<evidence type="ECO:0000313" key="7">
    <source>
        <dbReference type="Proteomes" id="UP000036932"/>
    </source>
</evidence>
<dbReference type="InterPro" id="IPR000792">
    <property type="entry name" value="Tscrpt_reg_LuxR_C"/>
</dbReference>
<organism evidence="6 7">
    <name type="scientific">Paenibacillus solani</name>
    <dbReference type="NCBI Taxonomy" id="1705565"/>
    <lineage>
        <taxon>Bacteria</taxon>
        <taxon>Bacillati</taxon>
        <taxon>Bacillota</taxon>
        <taxon>Bacilli</taxon>
        <taxon>Bacillales</taxon>
        <taxon>Paenibacillaceae</taxon>
        <taxon>Paenibacillus</taxon>
    </lineage>
</organism>
<dbReference type="GO" id="GO:0016987">
    <property type="term" value="F:sigma factor activity"/>
    <property type="evidence" value="ECO:0007669"/>
    <property type="project" value="UniProtKB-KW"/>
</dbReference>
<dbReference type="PROSITE" id="PS00622">
    <property type="entry name" value="HTH_LUXR_1"/>
    <property type="match status" value="1"/>
</dbReference>
<dbReference type="SUPFAM" id="SSF88659">
    <property type="entry name" value="Sigma3 and sigma4 domains of RNA polymerase sigma factors"/>
    <property type="match status" value="1"/>
</dbReference>
<dbReference type="Gene3D" id="1.10.1740.10">
    <property type="match status" value="1"/>
</dbReference>
<name>A0A0M1P5K6_9BACL</name>
<keyword evidence="4" id="KW-0804">Transcription</keyword>
<reference evidence="7" key="1">
    <citation type="submission" date="2015-08" db="EMBL/GenBank/DDBJ databases">
        <title>Genome sequencing project for genomic taxonomy and phylogenomics of Bacillus-like bacteria.</title>
        <authorList>
            <person name="Liu B."/>
            <person name="Wang J."/>
            <person name="Zhu Y."/>
            <person name="Liu G."/>
            <person name="Chen Q."/>
            <person name="Chen Z."/>
            <person name="Lan J."/>
            <person name="Che J."/>
            <person name="Ge C."/>
            <person name="Shi H."/>
            <person name="Pan Z."/>
            <person name="Liu X."/>
        </authorList>
    </citation>
    <scope>NUCLEOTIDE SEQUENCE [LARGE SCALE GENOMIC DNA]</scope>
    <source>
        <strain evidence="7">FJAT-22460</strain>
    </source>
</reference>
<evidence type="ECO:0000256" key="1">
    <source>
        <dbReference type="ARBA" id="ARBA00010641"/>
    </source>
</evidence>
<sequence>MNISEKAQLAKQGDKEAFVCLIRAVERNLFIVARSIVKNEADCADAMQETIAKAFSNIHTLKEPAYFKTWIIRILINECNRMIRKKKRVHPVPYDMRNTTYTSEYEQIELFEVIDELDEQLQTIVTLYYIEDLSVKEIAKVLEVSEGTVKSRLYRARQKLSELALGEGEAKYGSS</sequence>
<dbReference type="InterPro" id="IPR013324">
    <property type="entry name" value="RNA_pol_sigma_r3/r4-like"/>
</dbReference>
<dbReference type="InterPro" id="IPR013325">
    <property type="entry name" value="RNA_pol_sigma_r2"/>
</dbReference>